<gene>
    <name evidence="1" type="ORF">CK203_069006</name>
</gene>
<accession>A0A438F1S5</accession>
<evidence type="ECO:0000313" key="2">
    <source>
        <dbReference type="Proteomes" id="UP000288805"/>
    </source>
</evidence>
<organism evidence="1 2">
    <name type="scientific">Vitis vinifera</name>
    <name type="common">Grape</name>
    <dbReference type="NCBI Taxonomy" id="29760"/>
    <lineage>
        <taxon>Eukaryota</taxon>
        <taxon>Viridiplantae</taxon>
        <taxon>Streptophyta</taxon>
        <taxon>Embryophyta</taxon>
        <taxon>Tracheophyta</taxon>
        <taxon>Spermatophyta</taxon>
        <taxon>Magnoliopsida</taxon>
        <taxon>eudicotyledons</taxon>
        <taxon>Gunneridae</taxon>
        <taxon>Pentapetalae</taxon>
        <taxon>rosids</taxon>
        <taxon>Vitales</taxon>
        <taxon>Vitaceae</taxon>
        <taxon>Viteae</taxon>
        <taxon>Vitis</taxon>
    </lineage>
</organism>
<reference evidence="1 2" key="1">
    <citation type="journal article" date="2018" name="PLoS Genet.">
        <title>Population sequencing reveals clonal diversity and ancestral inbreeding in the grapevine cultivar Chardonnay.</title>
        <authorList>
            <person name="Roach M.J."/>
            <person name="Johnson D.L."/>
            <person name="Bohlmann J."/>
            <person name="van Vuuren H.J."/>
            <person name="Jones S.J."/>
            <person name="Pretorius I.S."/>
            <person name="Schmidt S.A."/>
            <person name="Borneman A.R."/>
        </authorList>
    </citation>
    <scope>NUCLEOTIDE SEQUENCE [LARGE SCALE GENOMIC DNA]</scope>
    <source>
        <strain evidence="2">cv. Chardonnay</strain>
        <tissue evidence="1">Leaf</tissue>
    </source>
</reference>
<dbReference type="EMBL" id="QGNW01001142">
    <property type="protein sequence ID" value="RVW53602.1"/>
    <property type="molecule type" value="Genomic_DNA"/>
</dbReference>
<evidence type="ECO:0000313" key="1">
    <source>
        <dbReference type="EMBL" id="RVW53602.1"/>
    </source>
</evidence>
<dbReference type="AlphaFoldDB" id="A0A438F1S5"/>
<name>A0A438F1S5_VITVI</name>
<comment type="caution">
    <text evidence="1">The sequence shown here is derived from an EMBL/GenBank/DDBJ whole genome shotgun (WGS) entry which is preliminary data.</text>
</comment>
<proteinExistence type="predicted"/>
<sequence length="79" mass="9211">MRPSGSRSKWEEFIKRVGFGAGNGKRVTFWKHMWCSYNSLEEVFLGLFLHSRLGGGQGWELGEVEAFFRRLEGQLIRKM</sequence>
<protein>
    <submittedName>
        <fullName evidence="1">Uncharacterized protein</fullName>
    </submittedName>
</protein>
<dbReference type="Proteomes" id="UP000288805">
    <property type="component" value="Unassembled WGS sequence"/>
</dbReference>